<name>A0A139WGB2_TRICA</name>
<proteinExistence type="predicted"/>
<gene>
    <name evidence="1" type="primary">AUGUSTUS-3.0.2_33557</name>
    <name evidence="1" type="ORF">TcasGA2_TC033557</name>
</gene>
<reference evidence="1 2" key="1">
    <citation type="journal article" date="2008" name="Nature">
        <title>The genome of the model beetle and pest Tribolium castaneum.</title>
        <authorList>
            <consortium name="Tribolium Genome Sequencing Consortium"/>
            <person name="Richards S."/>
            <person name="Gibbs R.A."/>
            <person name="Weinstock G.M."/>
            <person name="Brown S.J."/>
            <person name="Denell R."/>
            <person name="Beeman R.W."/>
            <person name="Gibbs R."/>
            <person name="Beeman R.W."/>
            <person name="Brown S.J."/>
            <person name="Bucher G."/>
            <person name="Friedrich M."/>
            <person name="Grimmelikhuijzen C.J."/>
            <person name="Klingler M."/>
            <person name="Lorenzen M."/>
            <person name="Richards S."/>
            <person name="Roth S."/>
            <person name="Schroder R."/>
            <person name="Tautz D."/>
            <person name="Zdobnov E.M."/>
            <person name="Muzny D."/>
            <person name="Gibbs R.A."/>
            <person name="Weinstock G.M."/>
            <person name="Attaway T."/>
            <person name="Bell S."/>
            <person name="Buhay C.J."/>
            <person name="Chandrabose M.N."/>
            <person name="Chavez D."/>
            <person name="Clerk-Blankenburg K.P."/>
            <person name="Cree A."/>
            <person name="Dao M."/>
            <person name="Davis C."/>
            <person name="Chacko J."/>
            <person name="Dinh H."/>
            <person name="Dugan-Rocha S."/>
            <person name="Fowler G."/>
            <person name="Garner T.T."/>
            <person name="Garnes J."/>
            <person name="Gnirke A."/>
            <person name="Hawes A."/>
            <person name="Hernandez J."/>
            <person name="Hines S."/>
            <person name="Holder M."/>
            <person name="Hume J."/>
            <person name="Jhangiani S.N."/>
            <person name="Joshi V."/>
            <person name="Khan Z.M."/>
            <person name="Jackson L."/>
            <person name="Kovar C."/>
            <person name="Kowis A."/>
            <person name="Lee S."/>
            <person name="Lewis L.R."/>
            <person name="Margolis J."/>
            <person name="Morgan M."/>
            <person name="Nazareth L.V."/>
            <person name="Nguyen N."/>
            <person name="Okwuonu G."/>
            <person name="Parker D."/>
            <person name="Richards S."/>
            <person name="Ruiz S.J."/>
            <person name="Santibanez J."/>
            <person name="Savard J."/>
            <person name="Scherer S.E."/>
            <person name="Schneider B."/>
            <person name="Sodergren E."/>
            <person name="Tautz D."/>
            <person name="Vattahil S."/>
            <person name="Villasana D."/>
            <person name="White C.S."/>
            <person name="Wright R."/>
            <person name="Park Y."/>
            <person name="Beeman R.W."/>
            <person name="Lord J."/>
            <person name="Oppert B."/>
            <person name="Lorenzen M."/>
            <person name="Brown S."/>
            <person name="Wang L."/>
            <person name="Savard J."/>
            <person name="Tautz D."/>
            <person name="Richards S."/>
            <person name="Weinstock G."/>
            <person name="Gibbs R.A."/>
            <person name="Liu Y."/>
            <person name="Worley K."/>
            <person name="Weinstock G."/>
            <person name="Elsik C.G."/>
            <person name="Reese J.T."/>
            <person name="Elhaik E."/>
            <person name="Landan G."/>
            <person name="Graur D."/>
            <person name="Arensburger P."/>
            <person name="Atkinson P."/>
            <person name="Beeman R.W."/>
            <person name="Beidler J."/>
            <person name="Brown S.J."/>
            <person name="Demuth J.P."/>
            <person name="Drury D.W."/>
            <person name="Du Y.Z."/>
            <person name="Fujiwara H."/>
            <person name="Lorenzen M."/>
            <person name="Maselli V."/>
            <person name="Osanai M."/>
            <person name="Park Y."/>
            <person name="Robertson H.M."/>
            <person name="Tu Z."/>
            <person name="Wang J.J."/>
            <person name="Wang S."/>
            <person name="Richards S."/>
            <person name="Song H."/>
            <person name="Zhang L."/>
            <person name="Sodergren E."/>
            <person name="Werner D."/>
            <person name="Stanke M."/>
            <person name="Morgenstern B."/>
            <person name="Solovyev V."/>
            <person name="Kosarev P."/>
            <person name="Brown G."/>
            <person name="Chen H.C."/>
            <person name="Ermolaeva O."/>
            <person name="Hlavina W."/>
            <person name="Kapustin Y."/>
            <person name="Kiryutin B."/>
            <person name="Kitts P."/>
            <person name="Maglott D."/>
            <person name="Pruitt K."/>
            <person name="Sapojnikov V."/>
            <person name="Souvorov A."/>
            <person name="Mackey A.J."/>
            <person name="Waterhouse R.M."/>
            <person name="Wyder S."/>
            <person name="Zdobnov E.M."/>
            <person name="Zdobnov E.M."/>
            <person name="Wyder S."/>
            <person name="Kriventseva E.V."/>
            <person name="Kadowaki T."/>
            <person name="Bork P."/>
            <person name="Aranda M."/>
            <person name="Bao R."/>
            <person name="Beermann A."/>
            <person name="Berns N."/>
            <person name="Bolognesi R."/>
            <person name="Bonneton F."/>
            <person name="Bopp D."/>
            <person name="Brown S.J."/>
            <person name="Bucher G."/>
            <person name="Butts T."/>
            <person name="Chaumot A."/>
            <person name="Denell R.E."/>
            <person name="Ferrier D.E."/>
            <person name="Friedrich M."/>
            <person name="Gordon C.M."/>
            <person name="Jindra M."/>
            <person name="Klingler M."/>
            <person name="Lan Q."/>
            <person name="Lattorff H.M."/>
            <person name="Laudet V."/>
            <person name="von Levetsow C."/>
            <person name="Liu Z."/>
            <person name="Lutz R."/>
            <person name="Lynch J.A."/>
            <person name="da Fonseca R.N."/>
            <person name="Posnien N."/>
            <person name="Reuter R."/>
            <person name="Roth S."/>
            <person name="Savard J."/>
            <person name="Schinko J.B."/>
            <person name="Schmitt C."/>
            <person name="Schoppmeier M."/>
            <person name="Schroder R."/>
            <person name="Shippy T.D."/>
            <person name="Simonnet F."/>
            <person name="Marques-Souza H."/>
            <person name="Tautz D."/>
            <person name="Tomoyasu Y."/>
            <person name="Trauner J."/>
            <person name="Van der Zee M."/>
            <person name="Vervoort M."/>
            <person name="Wittkopp N."/>
            <person name="Wimmer E.A."/>
            <person name="Yang X."/>
            <person name="Jones A.K."/>
            <person name="Sattelle D.B."/>
            <person name="Ebert P.R."/>
            <person name="Nelson D."/>
            <person name="Scott J.G."/>
            <person name="Beeman R.W."/>
            <person name="Muthukrishnan S."/>
            <person name="Kramer K.J."/>
            <person name="Arakane Y."/>
            <person name="Beeman R.W."/>
            <person name="Zhu Q."/>
            <person name="Hogenkamp D."/>
            <person name="Dixit R."/>
            <person name="Oppert B."/>
            <person name="Jiang H."/>
            <person name="Zou Z."/>
            <person name="Marshall J."/>
            <person name="Elpidina E."/>
            <person name="Vinokurov K."/>
            <person name="Oppert C."/>
            <person name="Zou Z."/>
            <person name="Evans J."/>
            <person name="Lu Z."/>
            <person name="Zhao P."/>
            <person name="Sumathipala N."/>
            <person name="Altincicek B."/>
            <person name="Vilcinskas A."/>
            <person name="Williams M."/>
            <person name="Hultmark D."/>
            <person name="Hetru C."/>
            <person name="Jiang H."/>
            <person name="Grimmelikhuijzen C.J."/>
            <person name="Hauser F."/>
            <person name="Cazzamali G."/>
            <person name="Williamson M."/>
            <person name="Park Y."/>
            <person name="Li B."/>
            <person name="Tanaka Y."/>
            <person name="Predel R."/>
            <person name="Neupert S."/>
            <person name="Schachtner J."/>
            <person name="Verleyen P."/>
            <person name="Raible F."/>
            <person name="Bork P."/>
            <person name="Friedrich M."/>
            <person name="Walden K.K."/>
            <person name="Robertson H.M."/>
            <person name="Angeli S."/>
            <person name="Foret S."/>
            <person name="Bucher G."/>
            <person name="Schuetz S."/>
            <person name="Maleszka R."/>
            <person name="Wimmer E.A."/>
            <person name="Beeman R.W."/>
            <person name="Lorenzen M."/>
            <person name="Tomoyasu Y."/>
            <person name="Miller S.C."/>
            <person name="Grossmann D."/>
            <person name="Bucher G."/>
        </authorList>
    </citation>
    <scope>NUCLEOTIDE SEQUENCE [LARGE SCALE GENOMIC DNA]</scope>
    <source>
        <strain evidence="1 2">Georgia GA2</strain>
    </source>
</reference>
<organism evidence="1 2">
    <name type="scientific">Tribolium castaneum</name>
    <name type="common">Red flour beetle</name>
    <dbReference type="NCBI Taxonomy" id="7070"/>
    <lineage>
        <taxon>Eukaryota</taxon>
        <taxon>Metazoa</taxon>
        <taxon>Ecdysozoa</taxon>
        <taxon>Arthropoda</taxon>
        <taxon>Hexapoda</taxon>
        <taxon>Insecta</taxon>
        <taxon>Pterygota</taxon>
        <taxon>Neoptera</taxon>
        <taxon>Endopterygota</taxon>
        <taxon>Coleoptera</taxon>
        <taxon>Polyphaga</taxon>
        <taxon>Cucujiformia</taxon>
        <taxon>Tenebrionidae</taxon>
        <taxon>Tenebrionidae incertae sedis</taxon>
        <taxon>Tribolium</taxon>
    </lineage>
</organism>
<accession>A0A139WGB2</accession>
<keyword evidence="2" id="KW-1185">Reference proteome</keyword>
<dbReference type="EMBL" id="KQ971351">
    <property type="protein sequence ID" value="KYB26847.1"/>
    <property type="molecule type" value="Genomic_DNA"/>
</dbReference>
<evidence type="ECO:0000313" key="2">
    <source>
        <dbReference type="Proteomes" id="UP000007266"/>
    </source>
</evidence>
<protein>
    <submittedName>
        <fullName evidence="1">Uncharacterized protein</fullName>
    </submittedName>
</protein>
<dbReference type="InParanoid" id="A0A139WGB2"/>
<evidence type="ECO:0000313" key="1">
    <source>
        <dbReference type="EMBL" id="KYB26847.1"/>
    </source>
</evidence>
<sequence length="79" mass="9074">MSKRSSFRLNETDTVTASTASTEKVAILDDTLTNMETSIRRVHDSVNGLESRLTENLRMMIREEIREGLKNLKIVYDQN</sequence>
<reference evidence="1 2" key="2">
    <citation type="journal article" date="2010" name="Nucleic Acids Res.">
        <title>BeetleBase in 2010: revisions to provide comprehensive genomic information for Tribolium castaneum.</title>
        <authorList>
            <person name="Kim H.S."/>
            <person name="Murphy T."/>
            <person name="Xia J."/>
            <person name="Caragea D."/>
            <person name="Park Y."/>
            <person name="Beeman R.W."/>
            <person name="Lorenzen M.D."/>
            <person name="Butcher S."/>
            <person name="Manak J.R."/>
            <person name="Brown S.J."/>
        </authorList>
    </citation>
    <scope>GENOME REANNOTATION</scope>
    <source>
        <strain evidence="1 2">Georgia GA2</strain>
    </source>
</reference>
<dbReference type="AlphaFoldDB" id="A0A139WGB2"/>
<dbReference type="Proteomes" id="UP000007266">
    <property type="component" value="Linkage group 7"/>
</dbReference>